<accession>A0ABU7S0N0</accession>
<reference evidence="3 4" key="1">
    <citation type="submission" date="2024-01" db="EMBL/GenBank/DDBJ databases">
        <title>Genome insights into Plantactinospora sonchi sp. nov.</title>
        <authorList>
            <person name="Wang L."/>
        </authorList>
    </citation>
    <scope>NUCLEOTIDE SEQUENCE [LARGE SCALE GENOMIC DNA]</scope>
    <source>
        <strain evidence="3 4">NEAU-QY2</strain>
    </source>
</reference>
<evidence type="ECO:0008006" key="5">
    <source>
        <dbReference type="Google" id="ProtNLM"/>
    </source>
</evidence>
<feature type="region of interest" description="Disordered" evidence="1">
    <location>
        <begin position="31"/>
        <end position="67"/>
    </location>
</feature>
<feature type="chain" id="PRO_5045452171" description="Lipoprotein" evidence="2">
    <location>
        <begin position="27"/>
        <end position="180"/>
    </location>
</feature>
<dbReference type="EMBL" id="JAZGQK010000026">
    <property type="protein sequence ID" value="MEE6262292.1"/>
    <property type="molecule type" value="Genomic_DNA"/>
</dbReference>
<feature type="signal peptide" evidence="2">
    <location>
        <begin position="1"/>
        <end position="26"/>
    </location>
</feature>
<gene>
    <name evidence="3" type="ORF">V1633_27795</name>
</gene>
<dbReference type="Proteomes" id="UP001332243">
    <property type="component" value="Unassembled WGS sequence"/>
</dbReference>
<dbReference type="RefSeq" id="WP_331217219.1">
    <property type="nucleotide sequence ID" value="NZ_JAZGQK010000026.1"/>
</dbReference>
<keyword evidence="4" id="KW-1185">Reference proteome</keyword>
<evidence type="ECO:0000313" key="4">
    <source>
        <dbReference type="Proteomes" id="UP001332243"/>
    </source>
</evidence>
<organism evidence="3 4">
    <name type="scientific">Plantactinospora sonchi</name>
    <dbReference type="NCBI Taxonomy" id="1544735"/>
    <lineage>
        <taxon>Bacteria</taxon>
        <taxon>Bacillati</taxon>
        <taxon>Actinomycetota</taxon>
        <taxon>Actinomycetes</taxon>
        <taxon>Micromonosporales</taxon>
        <taxon>Micromonosporaceae</taxon>
        <taxon>Plantactinospora</taxon>
    </lineage>
</organism>
<evidence type="ECO:0000256" key="1">
    <source>
        <dbReference type="SAM" id="MobiDB-lite"/>
    </source>
</evidence>
<evidence type="ECO:0000313" key="3">
    <source>
        <dbReference type="EMBL" id="MEE6262292.1"/>
    </source>
</evidence>
<protein>
    <recommendedName>
        <fullName evidence="5">Lipoprotein</fullName>
    </recommendedName>
</protein>
<sequence length="180" mass="18305">MRSWIGRRPLLLSTMLGLALLGGVTACGDDPAPTVDSGGTEGSVPDGSGTPGGDAAEPGGPAGGTGNLSIVADGRTYRFVTDDCATVEVPTKLFSLSTEDASIEMSLPFAPGPFDQDSDGATVPLTLGDADETYQTVAFTGERTESGDRTSGALKGTAKHAITGAEVEFSLDFDCPLSRD</sequence>
<name>A0ABU7S0N0_9ACTN</name>
<proteinExistence type="predicted"/>
<comment type="caution">
    <text evidence="3">The sequence shown here is derived from an EMBL/GenBank/DDBJ whole genome shotgun (WGS) entry which is preliminary data.</text>
</comment>
<dbReference type="PROSITE" id="PS51257">
    <property type="entry name" value="PROKAR_LIPOPROTEIN"/>
    <property type="match status" value="1"/>
</dbReference>
<keyword evidence="2" id="KW-0732">Signal</keyword>
<evidence type="ECO:0000256" key="2">
    <source>
        <dbReference type="SAM" id="SignalP"/>
    </source>
</evidence>